<dbReference type="InterPro" id="IPR027417">
    <property type="entry name" value="P-loop_NTPase"/>
</dbReference>
<dbReference type="RefSeq" id="WP_307260233.1">
    <property type="nucleotide sequence ID" value="NZ_JAUSVL010000001.1"/>
</dbReference>
<dbReference type="Proteomes" id="UP001238163">
    <property type="component" value="Unassembled WGS sequence"/>
</dbReference>
<protein>
    <recommendedName>
        <fullName evidence="1">ATPase dynein-related AAA domain-containing protein</fullName>
    </recommendedName>
</protein>
<keyword evidence="3" id="KW-1185">Reference proteome</keyword>
<dbReference type="Pfam" id="PF07728">
    <property type="entry name" value="AAA_5"/>
    <property type="match status" value="1"/>
</dbReference>
<evidence type="ECO:0000313" key="2">
    <source>
        <dbReference type="EMBL" id="MDQ0288899.1"/>
    </source>
</evidence>
<dbReference type="GO" id="GO:0016887">
    <property type="term" value="F:ATP hydrolysis activity"/>
    <property type="evidence" value="ECO:0007669"/>
    <property type="project" value="InterPro"/>
</dbReference>
<dbReference type="PANTHER" id="PTHR37291">
    <property type="entry name" value="5-METHYLCYTOSINE-SPECIFIC RESTRICTION ENZYME B"/>
    <property type="match status" value="1"/>
</dbReference>
<name>A0AAE3VE86_9BACT</name>
<evidence type="ECO:0000259" key="1">
    <source>
        <dbReference type="Pfam" id="PF07728"/>
    </source>
</evidence>
<accession>A0AAE3VE86</accession>
<gene>
    <name evidence="2" type="ORF">J3R75_001006</name>
</gene>
<evidence type="ECO:0000313" key="3">
    <source>
        <dbReference type="Proteomes" id="UP001238163"/>
    </source>
</evidence>
<reference evidence="2" key="1">
    <citation type="submission" date="2023-07" db="EMBL/GenBank/DDBJ databases">
        <title>Genomic Encyclopedia of Type Strains, Phase IV (KMG-IV): sequencing the most valuable type-strain genomes for metagenomic binning, comparative biology and taxonomic classification.</title>
        <authorList>
            <person name="Goeker M."/>
        </authorList>
    </citation>
    <scope>NUCLEOTIDE SEQUENCE</scope>
    <source>
        <strain evidence="2">DSM 24202</strain>
    </source>
</reference>
<sequence>MTTMDEMRARYGQYLQGQDDAAVAASWERMQAKMAVYLERRRDSELFKDELYKWRLLQQWHGQAVHDRETLNAWLMDKENNLLSTRSYGSWYDDILKGTKGTDDELRAALALFDSSDNLDAIKAHPLFQWTNKSMCKRTISDRDIAAFLFLRDPLRYMPYPTEVFRLAAKDLGLGGMSLMRWFELAQEVLLPLLAQKLGRPVTSAEKLRAMDVERDFAAIQQGDFLCMLDVQDFIFISWHDNGATEATDLSEAQWREILASPDITTPMAQDLLKKWQSFGGKATCYEVATRYHEHPTVYVGVVVGWVKRILEAYQCPIEMDGEDKPIWWKVVFLGESAADKHFAWEFKPELKRALAATVVPVRQDLLDLLLATHQIILTGAPGTGKTYLARQLAYAITGDNDKDSPHVCLCQFHPSFDYTDFVEGLRPTAPDENGAIGFVRQDGLFKDFCKKAASVKPAVTLPELFAQLLQKIQSGEVDSFTQKRGGSIQVVELTPNNNIIVQALGENSEATYTVSYRRLEKLAKAYPDRAALQAISNINDGIVQVIGGCNSSAYWAVLNTLWGLKEDKAPGDSKQKFVFIIDEINRGDISKVFGELFFAIDPGYRGPSGRVQTQYANLLKNSGDIFADGFYVPENVYIIGTMNDIDRGVESMDFAIRRRFTWVDIGADENLAMWDQSMPAYKDAARDYLLRLNKAIGDYEVLGSAYHIGPAYFLKLNHYQGDFSKLWRCDLAPLLKEYLRGTPEQSERLVEFEKAYFGQLAED</sequence>
<dbReference type="AlphaFoldDB" id="A0AAE3VE86"/>
<feature type="domain" description="ATPase dynein-related AAA" evidence="1">
    <location>
        <begin position="576"/>
        <end position="661"/>
    </location>
</feature>
<dbReference type="Gene3D" id="3.40.50.300">
    <property type="entry name" value="P-loop containing nucleotide triphosphate hydrolases"/>
    <property type="match status" value="2"/>
</dbReference>
<comment type="caution">
    <text evidence="2">The sequence shown here is derived from an EMBL/GenBank/DDBJ whole genome shotgun (WGS) entry which is preliminary data.</text>
</comment>
<dbReference type="InterPro" id="IPR052934">
    <property type="entry name" value="Methyl-DNA_Rec/Restrict_Enz"/>
</dbReference>
<dbReference type="InterPro" id="IPR011704">
    <property type="entry name" value="ATPase_dyneun-rel_AAA"/>
</dbReference>
<dbReference type="EMBL" id="JAUSVL010000001">
    <property type="protein sequence ID" value="MDQ0288899.1"/>
    <property type="molecule type" value="Genomic_DNA"/>
</dbReference>
<dbReference type="PANTHER" id="PTHR37291:SF1">
    <property type="entry name" value="TYPE IV METHYL-DIRECTED RESTRICTION ENZYME ECOKMCRB SUBUNIT"/>
    <property type="match status" value="1"/>
</dbReference>
<dbReference type="SUPFAM" id="SSF52540">
    <property type="entry name" value="P-loop containing nucleoside triphosphate hydrolases"/>
    <property type="match status" value="1"/>
</dbReference>
<proteinExistence type="predicted"/>
<dbReference type="GO" id="GO:0005524">
    <property type="term" value="F:ATP binding"/>
    <property type="evidence" value="ECO:0007669"/>
    <property type="project" value="InterPro"/>
</dbReference>
<organism evidence="2 3">
    <name type="scientific">Oligosphaera ethanolica</name>
    <dbReference type="NCBI Taxonomy" id="760260"/>
    <lineage>
        <taxon>Bacteria</taxon>
        <taxon>Pseudomonadati</taxon>
        <taxon>Lentisphaerota</taxon>
        <taxon>Oligosphaeria</taxon>
        <taxon>Oligosphaerales</taxon>
        <taxon>Oligosphaeraceae</taxon>
        <taxon>Oligosphaera</taxon>
    </lineage>
</organism>